<feature type="region of interest" description="Disordered" evidence="1">
    <location>
        <begin position="381"/>
        <end position="424"/>
    </location>
</feature>
<dbReference type="AlphaFoldDB" id="A0A1L7WRK3"/>
<accession>A0A1L7WRK3</accession>
<dbReference type="EMBL" id="FJOG01000006">
    <property type="protein sequence ID" value="CZR55398.1"/>
    <property type="molecule type" value="Genomic_DNA"/>
</dbReference>
<proteinExistence type="predicted"/>
<evidence type="ECO:0008006" key="4">
    <source>
        <dbReference type="Google" id="ProtNLM"/>
    </source>
</evidence>
<feature type="compositionally biased region" description="Polar residues" evidence="1">
    <location>
        <begin position="7"/>
        <end position="27"/>
    </location>
</feature>
<organism evidence="2 3">
    <name type="scientific">Phialocephala subalpina</name>
    <dbReference type="NCBI Taxonomy" id="576137"/>
    <lineage>
        <taxon>Eukaryota</taxon>
        <taxon>Fungi</taxon>
        <taxon>Dikarya</taxon>
        <taxon>Ascomycota</taxon>
        <taxon>Pezizomycotina</taxon>
        <taxon>Leotiomycetes</taxon>
        <taxon>Helotiales</taxon>
        <taxon>Mollisiaceae</taxon>
        <taxon>Phialocephala</taxon>
        <taxon>Phialocephala fortinii species complex</taxon>
    </lineage>
</organism>
<feature type="region of interest" description="Disordered" evidence="1">
    <location>
        <begin position="442"/>
        <end position="492"/>
    </location>
</feature>
<feature type="compositionally biased region" description="Polar residues" evidence="1">
    <location>
        <begin position="166"/>
        <end position="199"/>
    </location>
</feature>
<dbReference type="STRING" id="576137.A0A1L7WRK3"/>
<protein>
    <recommendedName>
        <fullName evidence="4">Myb-like domain-containing protein</fullName>
    </recommendedName>
</protein>
<dbReference type="Proteomes" id="UP000184330">
    <property type="component" value="Unassembled WGS sequence"/>
</dbReference>
<gene>
    <name evidence="2" type="ORF">PAC_05285</name>
</gene>
<evidence type="ECO:0000256" key="1">
    <source>
        <dbReference type="SAM" id="MobiDB-lite"/>
    </source>
</evidence>
<reference evidence="2 3" key="1">
    <citation type="submission" date="2016-03" db="EMBL/GenBank/DDBJ databases">
        <authorList>
            <person name="Ploux O."/>
        </authorList>
    </citation>
    <scope>NUCLEOTIDE SEQUENCE [LARGE SCALE GENOMIC DNA]</scope>
    <source>
        <strain evidence="2 3">UAMH 11012</strain>
    </source>
</reference>
<keyword evidence="3" id="KW-1185">Reference proteome</keyword>
<feature type="compositionally biased region" description="Low complexity" evidence="1">
    <location>
        <begin position="445"/>
        <end position="483"/>
    </location>
</feature>
<name>A0A1L7WRK3_9HELO</name>
<feature type="compositionally biased region" description="Low complexity" evidence="1">
    <location>
        <begin position="151"/>
        <end position="165"/>
    </location>
</feature>
<feature type="region of interest" description="Disordered" evidence="1">
    <location>
        <begin position="125"/>
        <end position="227"/>
    </location>
</feature>
<dbReference type="OrthoDB" id="5421421at2759"/>
<feature type="compositionally biased region" description="Basic and acidic residues" evidence="1">
    <location>
        <begin position="405"/>
        <end position="416"/>
    </location>
</feature>
<evidence type="ECO:0000313" key="3">
    <source>
        <dbReference type="Proteomes" id="UP000184330"/>
    </source>
</evidence>
<sequence length="492" mass="55623">MTKRIRSSMSGNNQRLTPTTGESMHSFPATTSFQQDFTPHSAVSSFNLPARIDTNLYTPISMTNSPVLPIKTDMAMKREIEIKTSPTDISPCYDMFGDLDDGGFSPRYNAPMKPKQPAYQIAISGSGLAPESPGEFTTHPDPYYGSQYLVSAQAPPSRPSPSLSPHIQSGSGQNNDNHLRYQQTSDYNNTSFRPNTQVPTLIAPNPTTLRPPIARYRHNSVPSNKSLSAQPLHITSFPQGVQSGGKSGQKKKEPSYNDYLTVISNPELYVEVTDLERYILELRYKDGLQWKEVAKVFSRKHNKNTEVAALQMRRRRMLERLWERSCELAALGKDTAKWDGICKQLHKYAPRRSSKEVAQRKWNERNANPLQLNTQYGAHYSMQPQQRQRTSSDLTVESFDNESWSDGRESTDHSLHGSDTGGMMSAISSVAMGDIRSRAASDASLQLHLQQQQRHHQQQQQHRLQQEIEQQQQQDMLYTQQQQSGWGQRHGA</sequence>
<evidence type="ECO:0000313" key="2">
    <source>
        <dbReference type="EMBL" id="CZR55398.1"/>
    </source>
</evidence>
<feature type="compositionally biased region" description="Polar residues" evidence="1">
    <location>
        <begin position="381"/>
        <end position="395"/>
    </location>
</feature>
<feature type="region of interest" description="Disordered" evidence="1">
    <location>
        <begin position="1"/>
        <end position="27"/>
    </location>
</feature>